<dbReference type="AlphaFoldDB" id="A0A803LYD2"/>
<sequence length="890" mass="99755">MWDNELILGLAQKWCSETNSFVFTWGECSITLEDVMILGGFSVLGECVKTPSENREIEDIENELLSVFADDRKNSLYKINQYEWMDYFMDFGGEFEHMAFLVLWLSRYVFSTEYYCEISPFVFPIAIALARGTKIALAPAVLSAIYRDLSLLKDKIVSFVNPFNESNLVLWAPFQLVQLWAWERFPTLCPKPFPLFNGEPRLARWQNLPRLKNKMVMMGLESLGESFLWRPYALCVENWKFPEFYGDEERLVLIDSEVGEELVSFAKCLRACELVGLDCTQQYLPQRVGRQFGLDQDIPGSIPKMHDSAELAWSTYDISLDGAKLYLSPRLFKGGVTVHYFDWFRTEFCLEYISILDFKRQKILSSSLREARFIPSTISDVVVEDSSKCAPACLAPSRNVVLGLCSDHSVGSSSLRELTRFIPSAISDVVEDSSKCALTCLAPSNNVLALCSVHSVGKMHIEATPSRDKKNHVDNYEEMPSPTPNNELTITSSHDLYGLTAPNCNGTSSCVISSCYVPVPSSFVLNTEERHIEAAPSINYVENSECMPSQCPKEVKTTLSKSFDQTADLNNLHNVGETLDETITFCDSADNRLRTPAPSNDHADDSGHCPSQSLIEEGKNDPSGILNEIVEDNSKGALPLSLSSLNVVKGSHFVDHVGEMCIETISSSDKNNSLNISHDVGNHEIVPSLSTEIDIEKVVKGMDLLMEQVETYRTRCVNMSSDRSADCVAVMHTETFPSSCDDKGVSPRESHDIVNEVSPRESHDIVNEVSPSLCKQKVDNEVPSSTNTLTAEIDKHEKIHEDTNCNKTEVATDEHEKEAKCLNMKLVTSSFDNPVINDDDNEDDKENDGLIYLGLKVGLVSSRESFRGCRQLSYNPRPKQKAYVRTKTRL</sequence>
<feature type="region of interest" description="Disordered" evidence="1">
    <location>
        <begin position="595"/>
        <end position="624"/>
    </location>
</feature>
<evidence type="ECO:0000313" key="4">
    <source>
        <dbReference type="Proteomes" id="UP000596660"/>
    </source>
</evidence>
<accession>A0A803LYD2</accession>
<dbReference type="PANTHER" id="PTHR46033">
    <property type="entry name" value="PROTEIN MAIN-LIKE 2"/>
    <property type="match status" value="1"/>
</dbReference>
<evidence type="ECO:0000313" key="3">
    <source>
        <dbReference type="EnsemblPlants" id="AUR62020483-RA:cds"/>
    </source>
</evidence>
<dbReference type="Proteomes" id="UP000596660">
    <property type="component" value="Unplaced"/>
</dbReference>
<organism evidence="3 4">
    <name type="scientific">Chenopodium quinoa</name>
    <name type="common">Quinoa</name>
    <dbReference type="NCBI Taxonomy" id="63459"/>
    <lineage>
        <taxon>Eukaryota</taxon>
        <taxon>Viridiplantae</taxon>
        <taxon>Streptophyta</taxon>
        <taxon>Embryophyta</taxon>
        <taxon>Tracheophyta</taxon>
        <taxon>Spermatophyta</taxon>
        <taxon>Magnoliopsida</taxon>
        <taxon>eudicotyledons</taxon>
        <taxon>Gunneridae</taxon>
        <taxon>Pentapetalae</taxon>
        <taxon>Caryophyllales</taxon>
        <taxon>Chenopodiaceae</taxon>
        <taxon>Chenopodioideae</taxon>
        <taxon>Atripliceae</taxon>
        <taxon>Chenopodium</taxon>
    </lineage>
</organism>
<evidence type="ECO:0000259" key="2">
    <source>
        <dbReference type="Pfam" id="PF10536"/>
    </source>
</evidence>
<dbReference type="PANTHER" id="PTHR46033:SF80">
    <property type="entry name" value="PROTEIN MAIN-LIKE 2-LIKE"/>
    <property type="match status" value="1"/>
</dbReference>
<keyword evidence="4" id="KW-1185">Reference proteome</keyword>
<proteinExistence type="predicted"/>
<reference evidence="3" key="1">
    <citation type="journal article" date="2017" name="Nature">
        <title>The genome of Chenopodium quinoa.</title>
        <authorList>
            <person name="Jarvis D.E."/>
            <person name="Ho Y.S."/>
            <person name="Lightfoot D.J."/>
            <person name="Schmoeckel S.M."/>
            <person name="Li B."/>
            <person name="Borm T.J.A."/>
            <person name="Ohyanagi H."/>
            <person name="Mineta K."/>
            <person name="Michell C.T."/>
            <person name="Saber N."/>
            <person name="Kharbatia N.M."/>
            <person name="Rupper R.R."/>
            <person name="Sharp A.R."/>
            <person name="Dally N."/>
            <person name="Boughton B.A."/>
            <person name="Woo Y.H."/>
            <person name="Gao G."/>
            <person name="Schijlen E.G.W.M."/>
            <person name="Guo X."/>
            <person name="Momin A.A."/>
            <person name="Negrao S."/>
            <person name="Al-Babili S."/>
            <person name="Gehring C."/>
            <person name="Roessner U."/>
            <person name="Jung C."/>
            <person name="Murphy K."/>
            <person name="Arold S.T."/>
            <person name="Gojobori T."/>
            <person name="van der Linden C.G."/>
            <person name="van Loo E.N."/>
            <person name="Jellen E.N."/>
            <person name="Maughan P.J."/>
            <person name="Tester M."/>
        </authorList>
    </citation>
    <scope>NUCLEOTIDE SEQUENCE [LARGE SCALE GENOMIC DNA]</scope>
    <source>
        <strain evidence="3">cv. PI 614886</strain>
    </source>
</reference>
<dbReference type="InterPro" id="IPR019557">
    <property type="entry name" value="AminoTfrase-like_pln_mobile"/>
</dbReference>
<dbReference type="EnsemblPlants" id="AUR62020483-RA">
    <property type="protein sequence ID" value="AUR62020483-RA:cds"/>
    <property type="gene ID" value="AUR62020483"/>
</dbReference>
<name>A0A803LYD2_CHEQI</name>
<dbReference type="GO" id="GO:0010073">
    <property type="term" value="P:meristem maintenance"/>
    <property type="evidence" value="ECO:0007669"/>
    <property type="project" value="InterPro"/>
</dbReference>
<dbReference type="Gramene" id="AUR62020483-RA">
    <property type="protein sequence ID" value="AUR62020483-RA:cds"/>
    <property type="gene ID" value="AUR62020483"/>
</dbReference>
<protein>
    <recommendedName>
        <fullName evidence="2">Aminotransferase-like plant mobile domain-containing protein</fullName>
    </recommendedName>
</protein>
<dbReference type="OMA" id="YVENSEC"/>
<reference evidence="3" key="2">
    <citation type="submission" date="2021-03" db="UniProtKB">
        <authorList>
            <consortium name="EnsemblPlants"/>
        </authorList>
    </citation>
    <scope>IDENTIFICATION</scope>
</reference>
<dbReference type="InterPro" id="IPR044824">
    <property type="entry name" value="MAIN-like"/>
</dbReference>
<evidence type="ECO:0000256" key="1">
    <source>
        <dbReference type="SAM" id="MobiDB-lite"/>
    </source>
</evidence>
<feature type="domain" description="Aminotransferase-like plant mobile" evidence="2">
    <location>
        <begin position="3"/>
        <end position="345"/>
    </location>
</feature>
<dbReference type="Pfam" id="PF10536">
    <property type="entry name" value="PMD"/>
    <property type="match status" value="1"/>
</dbReference>